<dbReference type="VEuPathDB" id="FungiDB:Z520_06845"/>
<accession>A0A0D2KLB1</accession>
<evidence type="ECO:0000313" key="2">
    <source>
        <dbReference type="Proteomes" id="UP000053411"/>
    </source>
</evidence>
<dbReference type="Proteomes" id="UP000053411">
    <property type="component" value="Unassembled WGS sequence"/>
</dbReference>
<keyword evidence="2" id="KW-1185">Reference proteome</keyword>
<proteinExistence type="predicted"/>
<dbReference type="GeneID" id="27712591"/>
<name>A0A0D2KLB1_9EURO</name>
<dbReference type="AlphaFoldDB" id="A0A0D2KLB1"/>
<sequence length="236" mass="25836">MFRSVLTAGAGALTTVPAFFLWTRNCSIADLPTTDELFRNTSFAKYNPTPSPGAEMRDVCVRRYPLSQIRPELVEDARRGGTAMIEAFNQGIWGGFEMAPPPALRHFARNPVAALVEAGSAAEHVGVGTAFTDHLVVLDKTPQSVLLRGGKSPLTRPDMPRDMDGLLEIQVVPDFDKGHVDFIFKSVFFAGTGIDRGEGSSEVKIVPEPLVWAHKQYTKLLVESGVLHVKNQAWFA</sequence>
<reference evidence="1 2" key="1">
    <citation type="submission" date="2015-01" db="EMBL/GenBank/DDBJ databases">
        <title>The Genome Sequence of Fonsecaea multimorphosa CBS 102226.</title>
        <authorList>
            <consortium name="The Broad Institute Genomics Platform"/>
            <person name="Cuomo C."/>
            <person name="de Hoog S."/>
            <person name="Gorbushina A."/>
            <person name="Stielow B."/>
            <person name="Teixiera M."/>
            <person name="Abouelleil A."/>
            <person name="Chapman S.B."/>
            <person name="Priest M."/>
            <person name="Young S.K."/>
            <person name="Wortman J."/>
            <person name="Nusbaum C."/>
            <person name="Birren B."/>
        </authorList>
    </citation>
    <scope>NUCLEOTIDE SEQUENCE [LARGE SCALE GENOMIC DNA]</scope>
    <source>
        <strain evidence="1 2">CBS 102226</strain>
    </source>
</reference>
<dbReference type="RefSeq" id="XP_016631516.1">
    <property type="nucleotide sequence ID" value="XM_016777345.1"/>
</dbReference>
<organism evidence="1 2">
    <name type="scientific">Fonsecaea multimorphosa CBS 102226</name>
    <dbReference type="NCBI Taxonomy" id="1442371"/>
    <lineage>
        <taxon>Eukaryota</taxon>
        <taxon>Fungi</taxon>
        <taxon>Dikarya</taxon>
        <taxon>Ascomycota</taxon>
        <taxon>Pezizomycotina</taxon>
        <taxon>Eurotiomycetes</taxon>
        <taxon>Chaetothyriomycetidae</taxon>
        <taxon>Chaetothyriales</taxon>
        <taxon>Herpotrichiellaceae</taxon>
        <taxon>Fonsecaea</taxon>
    </lineage>
</organism>
<dbReference type="OrthoDB" id="4436466at2759"/>
<protein>
    <submittedName>
        <fullName evidence="1">Uncharacterized protein</fullName>
    </submittedName>
</protein>
<evidence type="ECO:0000313" key="1">
    <source>
        <dbReference type="EMBL" id="KIX97393.1"/>
    </source>
</evidence>
<dbReference type="EMBL" id="KN848074">
    <property type="protein sequence ID" value="KIX97393.1"/>
    <property type="molecule type" value="Genomic_DNA"/>
</dbReference>
<gene>
    <name evidence="1" type="ORF">Z520_06845</name>
</gene>
<dbReference type="STRING" id="1442371.A0A0D2KLB1"/>